<dbReference type="EMBL" id="BGZK01000709">
    <property type="protein sequence ID" value="GBP57124.1"/>
    <property type="molecule type" value="Genomic_DNA"/>
</dbReference>
<dbReference type="Proteomes" id="UP000299102">
    <property type="component" value="Unassembled WGS sequence"/>
</dbReference>
<accession>A0A4C1X443</accession>
<organism evidence="1 2">
    <name type="scientific">Eumeta variegata</name>
    <name type="common">Bagworm moth</name>
    <name type="synonym">Eumeta japonica</name>
    <dbReference type="NCBI Taxonomy" id="151549"/>
    <lineage>
        <taxon>Eukaryota</taxon>
        <taxon>Metazoa</taxon>
        <taxon>Ecdysozoa</taxon>
        <taxon>Arthropoda</taxon>
        <taxon>Hexapoda</taxon>
        <taxon>Insecta</taxon>
        <taxon>Pterygota</taxon>
        <taxon>Neoptera</taxon>
        <taxon>Endopterygota</taxon>
        <taxon>Lepidoptera</taxon>
        <taxon>Glossata</taxon>
        <taxon>Ditrysia</taxon>
        <taxon>Tineoidea</taxon>
        <taxon>Psychidae</taxon>
        <taxon>Oiketicinae</taxon>
        <taxon>Eumeta</taxon>
    </lineage>
</organism>
<sequence length="95" mass="11238">MRMAHNEFFFSFPRFALGKLQKKGFKAQVALTRQKCAQKLTPYNVNRKKRSVPFYGFIRERQSQVGGPRRRAVNAGDFLRLRVDTIVICRYKFSY</sequence>
<name>A0A4C1X443_EUMVA</name>
<evidence type="ECO:0000313" key="2">
    <source>
        <dbReference type="Proteomes" id="UP000299102"/>
    </source>
</evidence>
<comment type="caution">
    <text evidence="1">The sequence shown here is derived from an EMBL/GenBank/DDBJ whole genome shotgun (WGS) entry which is preliminary data.</text>
</comment>
<keyword evidence="2" id="KW-1185">Reference proteome</keyword>
<dbReference type="AlphaFoldDB" id="A0A4C1X443"/>
<proteinExistence type="predicted"/>
<evidence type="ECO:0000313" key="1">
    <source>
        <dbReference type="EMBL" id="GBP57124.1"/>
    </source>
</evidence>
<reference evidence="1 2" key="1">
    <citation type="journal article" date="2019" name="Commun. Biol.">
        <title>The bagworm genome reveals a unique fibroin gene that provides high tensile strength.</title>
        <authorList>
            <person name="Kono N."/>
            <person name="Nakamura H."/>
            <person name="Ohtoshi R."/>
            <person name="Tomita M."/>
            <person name="Numata K."/>
            <person name="Arakawa K."/>
        </authorList>
    </citation>
    <scope>NUCLEOTIDE SEQUENCE [LARGE SCALE GENOMIC DNA]</scope>
</reference>
<gene>
    <name evidence="1" type="ORF">EVAR_33367_1</name>
</gene>
<protein>
    <submittedName>
        <fullName evidence="1">Uncharacterized protein</fullName>
    </submittedName>
</protein>